<dbReference type="EMBL" id="FXSZ01000006">
    <property type="protein sequence ID" value="SMO68257.1"/>
    <property type="molecule type" value="Genomic_DNA"/>
</dbReference>
<organism evidence="1 2">
    <name type="scientific">Solitalea koreensis</name>
    <dbReference type="NCBI Taxonomy" id="543615"/>
    <lineage>
        <taxon>Bacteria</taxon>
        <taxon>Pseudomonadati</taxon>
        <taxon>Bacteroidota</taxon>
        <taxon>Sphingobacteriia</taxon>
        <taxon>Sphingobacteriales</taxon>
        <taxon>Sphingobacteriaceae</taxon>
        <taxon>Solitalea</taxon>
    </lineage>
</organism>
<evidence type="ECO:0000313" key="2">
    <source>
        <dbReference type="Proteomes" id="UP000315971"/>
    </source>
</evidence>
<dbReference type="AlphaFoldDB" id="A0A521D966"/>
<protein>
    <recommendedName>
        <fullName evidence="3">DUF2851 domain-containing protein</fullName>
    </recommendedName>
</protein>
<proteinExistence type="predicted"/>
<dbReference type="Proteomes" id="UP000315971">
    <property type="component" value="Unassembled WGS sequence"/>
</dbReference>
<dbReference type="OrthoDB" id="1005072at2"/>
<reference evidence="1 2" key="1">
    <citation type="submission" date="2017-05" db="EMBL/GenBank/DDBJ databases">
        <authorList>
            <person name="Varghese N."/>
            <person name="Submissions S."/>
        </authorList>
    </citation>
    <scope>NUCLEOTIDE SEQUENCE [LARGE SCALE GENOMIC DNA]</scope>
    <source>
        <strain evidence="1 2">DSM 21342</strain>
    </source>
</reference>
<evidence type="ECO:0000313" key="1">
    <source>
        <dbReference type="EMBL" id="SMO68257.1"/>
    </source>
</evidence>
<dbReference type="RefSeq" id="WP_142604047.1">
    <property type="nucleotide sequence ID" value="NZ_FXSZ01000006.1"/>
</dbReference>
<dbReference type="Pfam" id="PF11013">
    <property type="entry name" value="DUF2851"/>
    <property type="match status" value="1"/>
</dbReference>
<dbReference type="InterPro" id="IPR021272">
    <property type="entry name" value="DUF2851"/>
</dbReference>
<evidence type="ECO:0008006" key="3">
    <source>
        <dbReference type="Google" id="ProtNLM"/>
    </source>
</evidence>
<name>A0A521D966_9SPHI</name>
<keyword evidence="2" id="KW-1185">Reference proteome</keyword>
<gene>
    <name evidence="1" type="ORF">SAMN06265350_10694</name>
</gene>
<accession>A0A521D966</accession>
<sequence>MTEEFLHFVWKYKLFELNDLCTNNHEKIEIIHSGYHNADAGPDFLDARLRIGDTLWAGNIEIHKCSSDWLKHGHSTDRSYDSTILHVVFEDDVHIQLTNGVHLPTLELKNKIGTGLLSKYSGLSETVHEIPCSSLLKSVDPFLIHTWLNRLVVERLETKIQLLDDELERNKGDWEETFYRFMAAAFGFKINADPFIQLARSIPHNLYAKHKNSHFQIEALLFGQAGFLNEQLKDAYAQRLHKEYKFLAHKNGLKPLEKYVWKFLRLRPANFPTIRIAQFADLIYKSNHLFSKILDTENAKKIKQLMEVEASEYWNEHYHFDKKSKWSVKKIGNAGIDLILINVIVPFLFLYGKQKNVPSYMDRALNLLEFLPTENNKVTKLYTELGIKSENALQSQALIELKKFYCDRKKCLNCSIGVKILK</sequence>